<evidence type="ECO:0000313" key="2">
    <source>
        <dbReference type="EMBL" id="MYE38326.1"/>
    </source>
</evidence>
<organism evidence="2 3">
    <name type="scientific">Candidatus Spechtbacteria bacterium SB0662_bin_43</name>
    <dbReference type="NCBI Taxonomy" id="2604897"/>
    <lineage>
        <taxon>Bacteria</taxon>
        <taxon>Candidatus Spechtiibacteriota</taxon>
    </lineage>
</organism>
<proteinExistence type="predicted"/>
<name>A0A845DJF9_9BACT</name>
<comment type="caution">
    <text evidence="2">The sequence shown here is derived from an EMBL/GenBank/DDBJ whole genome shotgun (WGS) entry which is preliminary data.</text>
</comment>
<dbReference type="AlphaFoldDB" id="A0A845DJF9"/>
<dbReference type="EMBL" id="VXOY01000020">
    <property type="protein sequence ID" value="MYE38326.1"/>
    <property type="molecule type" value="Genomic_DNA"/>
</dbReference>
<reference evidence="2 3" key="1">
    <citation type="submission" date="2019-09" db="EMBL/GenBank/DDBJ databases">
        <title>Characterisation of the sponge microbiome using genome-centric metagenomics.</title>
        <authorList>
            <person name="Engelberts J.P."/>
            <person name="Robbins S.J."/>
            <person name="De Goeij J.M."/>
            <person name="Aranda M."/>
            <person name="Bell S.C."/>
            <person name="Webster N.S."/>
        </authorList>
    </citation>
    <scope>NUCLEOTIDE SEQUENCE [LARGE SCALE GENOMIC DNA]</scope>
    <source>
        <strain evidence="2">SB0662_bin_43</strain>
    </source>
</reference>
<sequence>METKEHACIFFIESPQGEFSVGVCRICGAKKEFANAAENAPLHKTHKERWNQKGFKRTPKK</sequence>
<protein>
    <submittedName>
        <fullName evidence="2">Uncharacterized protein</fullName>
    </submittedName>
</protein>
<dbReference type="Proteomes" id="UP000449092">
    <property type="component" value="Unassembled WGS sequence"/>
</dbReference>
<accession>A0A845DJF9</accession>
<evidence type="ECO:0000313" key="3">
    <source>
        <dbReference type="Proteomes" id="UP000449092"/>
    </source>
</evidence>
<evidence type="ECO:0000256" key="1">
    <source>
        <dbReference type="SAM" id="MobiDB-lite"/>
    </source>
</evidence>
<feature type="region of interest" description="Disordered" evidence="1">
    <location>
        <begin position="38"/>
        <end position="61"/>
    </location>
</feature>
<gene>
    <name evidence="2" type="ORF">F4X82_02300</name>
</gene>